<dbReference type="InterPro" id="IPR003740">
    <property type="entry name" value="YitT"/>
</dbReference>
<evidence type="ECO:0000256" key="1">
    <source>
        <dbReference type="ARBA" id="ARBA00004651"/>
    </source>
</evidence>
<gene>
    <name evidence="8" type="ORF">SDC9_19217</name>
</gene>
<keyword evidence="2" id="KW-1003">Cell membrane</keyword>
<feature type="transmembrane region" description="Helical" evidence="6">
    <location>
        <begin position="93"/>
        <end position="111"/>
    </location>
</feature>
<accession>A0A644U3I1</accession>
<evidence type="ECO:0000256" key="2">
    <source>
        <dbReference type="ARBA" id="ARBA00022475"/>
    </source>
</evidence>
<feature type="transmembrane region" description="Helical" evidence="6">
    <location>
        <begin position="131"/>
        <end position="151"/>
    </location>
</feature>
<dbReference type="Pfam" id="PF02588">
    <property type="entry name" value="YitT_membrane"/>
    <property type="match status" value="1"/>
</dbReference>
<dbReference type="InterPro" id="IPR019264">
    <property type="entry name" value="DUF2179"/>
</dbReference>
<comment type="subcellular location">
    <subcellularLocation>
        <location evidence="1">Cell membrane</location>
        <topology evidence="1">Multi-pass membrane protein</topology>
    </subcellularLocation>
</comment>
<evidence type="ECO:0000313" key="8">
    <source>
        <dbReference type="EMBL" id="MPL73417.1"/>
    </source>
</evidence>
<dbReference type="InterPro" id="IPR051461">
    <property type="entry name" value="UPF0750_membrane"/>
</dbReference>
<dbReference type="EMBL" id="VSSQ01000072">
    <property type="protein sequence ID" value="MPL73417.1"/>
    <property type="molecule type" value="Genomic_DNA"/>
</dbReference>
<dbReference type="Gene3D" id="3.30.70.120">
    <property type="match status" value="1"/>
</dbReference>
<keyword evidence="5 6" id="KW-0472">Membrane</keyword>
<comment type="caution">
    <text evidence="8">The sequence shown here is derived from an EMBL/GenBank/DDBJ whole genome shotgun (WGS) entry which is preliminary data.</text>
</comment>
<dbReference type="PIRSF" id="PIRSF006483">
    <property type="entry name" value="Membrane_protein_YitT"/>
    <property type="match status" value="1"/>
</dbReference>
<reference evidence="8" key="1">
    <citation type="submission" date="2019-08" db="EMBL/GenBank/DDBJ databases">
        <authorList>
            <person name="Kucharzyk K."/>
            <person name="Murdoch R.W."/>
            <person name="Higgins S."/>
            <person name="Loffler F."/>
        </authorList>
    </citation>
    <scope>NUCLEOTIDE SEQUENCE</scope>
</reference>
<dbReference type="InterPro" id="IPR015867">
    <property type="entry name" value="N-reg_PII/ATP_PRibTrfase_C"/>
</dbReference>
<dbReference type="CDD" id="cd16380">
    <property type="entry name" value="YitT_C"/>
    <property type="match status" value="1"/>
</dbReference>
<dbReference type="PANTHER" id="PTHR33545">
    <property type="entry name" value="UPF0750 MEMBRANE PROTEIN YITT-RELATED"/>
    <property type="match status" value="1"/>
</dbReference>
<name>A0A644U3I1_9ZZZZ</name>
<evidence type="ECO:0000256" key="6">
    <source>
        <dbReference type="SAM" id="Phobius"/>
    </source>
</evidence>
<sequence length="309" mass="34321">MTTQKKEKLFSKQWIKAYALILIGSFLFAAGDVMFVNPYRLAPGGTYGLANVFNTLWPWKISYYAFCMDIPLLLLGTWILGPKFGIKTVVSTFLILGFVWLLESTWGYAPVIHDGFIANPIPGQLNFVPDYFLNTLIAGLIYGLAIGMIFKSGATSGGSDIIAMILNKYTKISLGTLVLIVDSTITLTTLFAFGQFRLPIYSILLIVIESKIIDMVIDGIKTYKTLFIVSDNYEAVRNAILNDLNRGGTCINCMGMYQGTERKIIYTTVSRTEFVKLKEGIKDIDPNAFINVVDSSEILGKGFKEIQAN</sequence>
<evidence type="ECO:0000259" key="7">
    <source>
        <dbReference type="Pfam" id="PF10035"/>
    </source>
</evidence>
<protein>
    <recommendedName>
        <fullName evidence="7">DUF2179 domain-containing protein</fullName>
    </recommendedName>
</protein>
<dbReference type="Pfam" id="PF10035">
    <property type="entry name" value="DUF2179"/>
    <property type="match status" value="1"/>
</dbReference>
<keyword evidence="4 6" id="KW-1133">Transmembrane helix</keyword>
<feature type="transmembrane region" description="Helical" evidence="6">
    <location>
        <begin position="172"/>
        <end position="193"/>
    </location>
</feature>
<proteinExistence type="predicted"/>
<feature type="transmembrane region" description="Helical" evidence="6">
    <location>
        <begin position="61"/>
        <end position="81"/>
    </location>
</feature>
<evidence type="ECO:0000256" key="5">
    <source>
        <dbReference type="ARBA" id="ARBA00023136"/>
    </source>
</evidence>
<keyword evidence="3 6" id="KW-0812">Transmembrane</keyword>
<evidence type="ECO:0000256" key="3">
    <source>
        <dbReference type="ARBA" id="ARBA00022692"/>
    </source>
</evidence>
<dbReference type="PANTHER" id="PTHR33545:SF9">
    <property type="entry name" value="UPF0750 MEMBRANE PROTEIN YITE"/>
    <property type="match status" value="1"/>
</dbReference>
<feature type="domain" description="DUF2179" evidence="7">
    <location>
        <begin position="246"/>
        <end position="300"/>
    </location>
</feature>
<dbReference type="GO" id="GO:0005886">
    <property type="term" value="C:plasma membrane"/>
    <property type="evidence" value="ECO:0007669"/>
    <property type="project" value="UniProtKB-SubCell"/>
</dbReference>
<organism evidence="8">
    <name type="scientific">bioreactor metagenome</name>
    <dbReference type="NCBI Taxonomy" id="1076179"/>
    <lineage>
        <taxon>unclassified sequences</taxon>
        <taxon>metagenomes</taxon>
        <taxon>ecological metagenomes</taxon>
    </lineage>
</organism>
<evidence type="ECO:0000256" key="4">
    <source>
        <dbReference type="ARBA" id="ARBA00022989"/>
    </source>
</evidence>
<dbReference type="AlphaFoldDB" id="A0A644U3I1"/>
<feature type="transmembrane region" description="Helical" evidence="6">
    <location>
        <begin position="20"/>
        <end position="41"/>
    </location>
</feature>